<keyword evidence="1" id="KW-0812">Transmembrane</keyword>
<dbReference type="Pfam" id="PF04892">
    <property type="entry name" value="VanZ"/>
    <property type="match status" value="1"/>
</dbReference>
<feature type="transmembrane region" description="Helical" evidence="1">
    <location>
        <begin position="12"/>
        <end position="40"/>
    </location>
</feature>
<evidence type="ECO:0000259" key="2">
    <source>
        <dbReference type="Pfam" id="PF04892"/>
    </source>
</evidence>
<sequence>MKRTQANREIAVQIFFALYVYALFKIILFKFGSINFIFLWDQLQHSPHNIDRAMQWGNFIPLATISNTLDNLTSHTLLNLGGNIALFLPYGMFLILQSSGRRISLLHVLIRSLGLSLILECAQALLSIGTFDVDDLILNTLGGVIGYSMLRLFAHKKKVQPATES</sequence>
<dbReference type="RefSeq" id="WP_076112172.1">
    <property type="nucleotide sequence ID" value="NZ_MPTB01000023.1"/>
</dbReference>
<dbReference type="Proteomes" id="UP000187412">
    <property type="component" value="Unassembled WGS sequence"/>
</dbReference>
<proteinExistence type="predicted"/>
<gene>
    <name evidence="3" type="ORF">BSK56_18425</name>
</gene>
<dbReference type="InterPro" id="IPR053150">
    <property type="entry name" value="Teicoplanin_resist-assoc"/>
</dbReference>
<keyword evidence="1" id="KW-0472">Membrane</keyword>
<feature type="transmembrane region" description="Helical" evidence="1">
    <location>
        <begin position="136"/>
        <end position="154"/>
    </location>
</feature>
<keyword evidence="4" id="KW-1185">Reference proteome</keyword>
<organism evidence="3 4">
    <name type="scientific">Paenibacillus borealis</name>
    <dbReference type="NCBI Taxonomy" id="160799"/>
    <lineage>
        <taxon>Bacteria</taxon>
        <taxon>Bacillati</taxon>
        <taxon>Bacillota</taxon>
        <taxon>Bacilli</taxon>
        <taxon>Bacillales</taxon>
        <taxon>Paenibacillaceae</taxon>
        <taxon>Paenibacillus</taxon>
    </lineage>
</organism>
<keyword evidence="1" id="KW-1133">Transmembrane helix</keyword>
<evidence type="ECO:0000313" key="4">
    <source>
        <dbReference type="Proteomes" id="UP000187412"/>
    </source>
</evidence>
<comment type="caution">
    <text evidence="3">The sequence shown here is derived from an EMBL/GenBank/DDBJ whole genome shotgun (WGS) entry which is preliminary data.</text>
</comment>
<evidence type="ECO:0000313" key="3">
    <source>
        <dbReference type="EMBL" id="OMD45941.1"/>
    </source>
</evidence>
<accession>A0ABX3H697</accession>
<feature type="transmembrane region" description="Helical" evidence="1">
    <location>
        <begin position="108"/>
        <end position="130"/>
    </location>
</feature>
<dbReference type="PANTHER" id="PTHR36834">
    <property type="entry name" value="MEMBRANE PROTEIN-RELATED"/>
    <property type="match status" value="1"/>
</dbReference>
<reference evidence="3 4" key="1">
    <citation type="submission" date="2016-10" db="EMBL/GenBank/DDBJ databases">
        <title>Paenibacillus species isolates.</title>
        <authorList>
            <person name="Beno S.M."/>
        </authorList>
    </citation>
    <scope>NUCLEOTIDE SEQUENCE [LARGE SCALE GENOMIC DNA]</scope>
    <source>
        <strain evidence="3 4">FSL H7-0744</strain>
    </source>
</reference>
<name>A0ABX3H697_PAEBO</name>
<feature type="domain" description="VanZ-like" evidence="2">
    <location>
        <begin position="16"/>
        <end position="153"/>
    </location>
</feature>
<dbReference type="InterPro" id="IPR006976">
    <property type="entry name" value="VanZ-like"/>
</dbReference>
<evidence type="ECO:0000256" key="1">
    <source>
        <dbReference type="SAM" id="Phobius"/>
    </source>
</evidence>
<dbReference type="EMBL" id="MPTB01000023">
    <property type="protein sequence ID" value="OMD45941.1"/>
    <property type="molecule type" value="Genomic_DNA"/>
</dbReference>
<feature type="transmembrane region" description="Helical" evidence="1">
    <location>
        <begin position="77"/>
        <end position="96"/>
    </location>
</feature>
<protein>
    <recommendedName>
        <fullName evidence="2">VanZ-like domain-containing protein</fullName>
    </recommendedName>
</protein>
<dbReference type="PANTHER" id="PTHR36834:SF1">
    <property type="entry name" value="INTEGRAL MEMBRANE PROTEIN"/>
    <property type="match status" value="1"/>
</dbReference>